<dbReference type="RefSeq" id="WP_194751598.1">
    <property type="nucleotide sequence ID" value="NZ_JACEWB010000016.1"/>
</dbReference>
<evidence type="ECO:0000313" key="1">
    <source>
        <dbReference type="EMBL" id="MEE6113155.1"/>
    </source>
</evidence>
<gene>
    <name evidence="1" type="ORF">M5S25_08115</name>
</gene>
<dbReference type="Proteomes" id="UP001352533">
    <property type="component" value="Unassembled WGS sequence"/>
</dbReference>
<protein>
    <submittedName>
        <fullName evidence="1">Phage major capsid protein, P2 family</fullName>
    </submittedName>
</protein>
<dbReference type="EMBL" id="JAMDKS010000016">
    <property type="protein sequence ID" value="MEE6113155.1"/>
    <property type="molecule type" value="Genomic_DNA"/>
</dbReference>
<keyword evidence="2" id="KW-1185">Reference proteome</keyword>
<accession>A0ABU7QRD9</accession>
<dbReference type="InterPro" id="IPR006441">
    <property type="entry name" value="Phage_P2_GpN"/>
</dbReference>
<name>A0ABU7QRD9_AVIPA</name>
<evidence type="ECO:0000313" key="2">
    <source>
        <dbReference type="Proteomes" id="UP001352533"/>
    </source>
</evidence>
<organism evidence="1 2">
    <name type="scientific">Avibacterium paragallinarum</name>
    <name type="common">Haemophilus gallinarum</name>
    <dbReference type="NCBI Taxonomy" id="728"/>
    <lineage>
        <taxon>Bacteria</taxon>
        <taxon>Pseudomonadati</taxon>
        <taxon>Pseudomonadota</taxon>
        <taxon>Gammaproteobacteria</taxon>
        <taxon>Pasteurellales</taxon>
        <taxon>Pasteurellaceae</taxon>
        <taxon>Avibacterium</taxon>
    </lineage>
</organism>
<sequence length="321" mass="35529">MENLTAKNYNNYIQHLSTMLKVNIDGALAVFDLDGKIERDFFKSLETSPFLGLINIIKTTEHKGEALGISVPMPSQTDINQHDRTPEKGHISPPQKFHCEQIDLDTSISYPKLDRIAGVLEVDFSRKFDEHLTTEILLSLLLVGWNGKNRLQTSNPAINKLAEDVKKGWLQKIRENAVDKLISAANVGADQEYKTLGALVKAGLAKIGDPIKGGGDMIAICGRNVLSDFPIDAALSTPRMTVSQKLIGGLKAVGVDYFPADSILITRLDNLSLYVQKGTIRRIMERNPAKDRLDIYNSLVADFVIEDYNAVALIENINIID</sequence>
<proteinExistence type="predicted"/>
<reference evidence="1 2" key="1">
    <citation type="journal article" date="2022" name="Front. Microbiol.">
        <title>Commensal bacteria contribute to the growth of multidrug-resistant Avibacterium paragallinarum in chickens.</title>
        <authorList>
            <person name="Zhu J."/>
            <person name="Chen Y."/>
            <person name="Wu Y."/>
            <person name="Wang Y."/>
            <person name="Zhu K."/>
        </authorList>
    </citation>
    <scope>NUCLEOTIDE SEQUENCE [LARGE SCALE GENOMIC DNA]</scope>
    <source>
        <strain evidence="1 2">AV12</strain>
    </source>
</reference>
<dbReference type="Pfam" id="PF05125">
    <property type="entry name" value="Phage_cap_P2"/>
    <property type="match status" value="1"/>
</dbReference>
<comment type="caution">
    <text evidence="1">The sequence shown here is derived from an EMBL/GenBank/DDBJ whole genome shotgun (WGS) entry which is preliminary data.</text>
</comment>